<dbReference type="InterPro" id="IPR029045">
    <property type="entry name" value="ClpP/crotonase-like_dom_sf"/>
</dbReference>
<sequence length="257" mass="27430">MPAKVTYELNDGVARIGLDDGKVNVMSAAMLGEIGAAFDRAETEAEIVVLRSGRPGIFSAGFDLKVFASGDAARSLEMVRAGAELALRLMSFPHPTIGVMEGHAYPMGTFLLLACDVRLGARGAHRLGLNEVAIGIAPPSFAIELARSRLHPAWLSRTVTLGEMYEPEEAQAAGFLDRVVAPEMVDTTIETIITGLRAIHKPSLATAKRRLRQGAMDAMRAAIDRELTMAAYEASNRARSAVALPGRGRHPAEKGLA</sequence>
<dbReference type="PANTHER" id="PTHR11941">
    <property type="entry name" value="ENOYL-COA HYDRATASE-RELATED"/>
    <property type="match status" value="1"/>
</dbReference>
<organism evidence="1 2">
    <name type="scientific">Bradyrhizobium yuanmingense</name>
    <dbReference type="NCBI Taxonomy" id="108015"/>
    <lineage>
        <taxon>Bacteria</taxon>
        <taxon>Pseudomonadati</taxon>
        <taxon>Pseudomonadota</taxon>
        <taxon>Alphaproteobacteria</taxon>
        <taxon>Hyphomicrobiales</taxon>
        <taxon>Nitrobacteraceae</taxon>
        <taxon>Bradyrhizobium</taxon>
    </lineage>
</organism>
<gene>
    <name evidence="1" type="ORF">GA0061099_1001875</name>
</gene>
<dbReference type="Pfam" id="PF00378">
    <property type="entry name" value="ECH_1"/>
    <property type="match status" value="1"/>
</dbReference>
<dbReference type="PANTHER" id="PTHR11941:SF54">
    <property type="entry name" value="ENOYL-COA HYDRATASE, MITOCHONDRIAL"/>
    <property type="match status" value="1"/>
</dbReference>
<dbReference type="RefSeq" id="WP_050996013.1">
    <property type="nucleotide sequence ID" value="NZ_FMAE01000001.1"/>
</dbReference>
<dbReference type="NCBIfam" id="NF004858">
    <property type="entry name" value="PRK06213.1"/>
    <property type="match status" value="1"/>
</dbReference>
<protein>
    <submittedName>
        <fullName evidence="1">Enoyl-CoA hydratase</fullName>
    </submittedName>
</protein>
<dbReference type="GO" id="GO:0006635">
    <property type="term" value="P:fatty acid beta-oxidation"/>
    <property type="evidence" value="ECO:0007669"/>
    <property type="project" value="TreeGrafter"/>
</dbReference>
<evidence type="ECO:0000313" key="2">
    <source>
        <dbReference type="Proteomes" id="UP000183174"/>
    </source>
</evidence>
<dbReference type="CDD" id="cd06558">
    <property type="entry name" value="crotonase-like"/>
    <property type="match status" value="1"/>
</dbReference>
<name>A0A1C3UB70_9BRAD</name>
<dbReference type="SUPFAM" id="SSF52096">
    <property type="entry name" value="ClpP/crotonase"/>
    <property type="match status" value="1"/>
</dbReference>
<reference evidence="1 2" key="1">
    <citation type="submission" date="2016-08" db="EMBL/GenBank/DDBJ databases">
        <authorList>
            <person name="Seilhamer J.J."/>
        </authorList>
    </citation>
    <scope>NUCLEOTIDE SEQUENCE [LARGE SCALE GENOMIC DNA]</scope>
    <source>
        <strain evidence="1 2">CCBAU 10071</strain>
    </source>
</reference>
<dbReference type="Proteomes" id="UP000183174">
    <property type="component" value="Unassembled WGS sequence"/>
</dbReference>
<dbReference type="EMBL" id="FMAE01000001">
    <property type="protein sequence ID" value="SCB12732.1"/>
    <property type="molecule type" value="Genomic_DNA"/>
</dbReference>
<dbReference type="AlphaFoldDB" id="A0A1C3UB70"/>
<evidence type="ECO:0000313" key="1">
    <source>
        <dbReference type="EMBL" id="SCB12732.1"/>
    </source>
</evidence>
<accession>A0A1C3UB70</accession>
<dbReference type="GO" id="GO:0003824">
    <property type="term" value="F:catalytic activity"/>
    <property type="evidence" value="ECO:0007669"/>
    <property type="project" value="UniProtKB-ARBA"/>
</dbReference>
<dbReference type="Gene3D" id="3.90.226.10">
    <property type="entry name" value="2-enoyl-CoA Hydratase, Chain A, domain 1"/>
    <property type="match status" value="1"/>
</dbReference>
<proteinExistence type="predicted"/>
<dbReference type="InterPro" id="IPR001753">
    <property type="entry name" value="Enoyl-CoA_hydra/iso"/>
</dbReference>